<dbReference type="SUPFAM" id="SSF101447">
    <property type="entry name" value="Formin homology 2 domain (FH2 domain)"/>
    <property type="match status" value="1"/>
</dbReference>
<dbReference type="Pfam" id="PF02181">
    <property type="entry name" value="FH2"/>
    <property type="match status" value="1"/>
</dbReference>
<comment type="caution">
    <text evidence="3">The sequence shown here is derived from an EMBL/GenBank/DDBJ whole genome shotgun (WGS) entry which is preliminary data.</text>
</comment>
<feature type="region of interest" description="Disordered" evidence="1">
    <location>
        <begin position="789"/>
        <end position="812"/>
    </location>
</feature>
<organism evidence="3 4">
    <name type="scientific">Chrysophaeum taylorii</name>
    <dbReference type="NCBI Taxonomy" id="2483200"/>
    <lineage>
        <taxon>Eukaryota</taxon>
        <taxon>Sar</taxon>
        <taxon>Stramenopiles</taxon>
        <taxon>Ochrophyta</taxon>
        <taxon>Pelagophyceae</taxon>
        <taxon>Pelagomonadales</taxon>
        <taxon>Pelagomonadaceae</taxon>
        <taxon>Chrysophaeum</taxon>
    </lineage>
</organism>
<dbReference type="PANTHER" id="PTHR45725">
    <property type="entry name" value="FORMIN HOMOLOGY 2 FAMILY MEMBER"/>
    <property type="match status" value="1"/>
</dbReference>
<feature type="region of interest" description="Disordered" evidence="1">
    <location>
        <begin position="260"/>
        <end position="279"/>
    </location>
</feature>
<dbReference type="InterPro" id="IPR051425">
    <property type="entry name" value="Formin_Homology"/>
</dbReference>
<dbReference type="EMBL" id="JAQMWT010000362">
    <property type="protein sequence ID" value="KAJ8602924.1"/>
    <property type="molecule type" value="Genomic_DNA"/>
</dbReference>
<evidence type="ECO:0000256" key="1">
    <source>
        <dbReference type="SAM" id="MobiDB-lite"/>
    </source>
</evidence>
<dbReference type="PANTHER" id="PTHR45725:SF1">
    <property type="entry name" value="DISHEVELLED ASSOCIATED ACTIVATOR OF MORPHOGENESIS, ISOFORM D"/>
    <property type="match status" value="1"/>
</dbReference>
<proteinExistence type="predicted"/>
<dbReference type="InterPro" id="IPR019309">
    <property type="entry name" value="WASHC3"/>
</dbReference>
<name>A0AAD7UDE3_9STRA</name>
<feature type="region of interest" description="Disordered" evidence="1">
    <location>
        <begin position="852"/>
        <end position="877"/>
    </location>
</feature>
<gene>
    <name evidence="3" type="ORF">CTAYLR_001489</name>
</gene>
<reference evidence="3" key="1">
    <citation type="submission" date="2023-01" db="EMBL/GenBank/DDBJ databases">
        <title>Metagenome sequencing of chrysophaentin producing Chrysophaeum taylorii.</title>
        <authorList>
            <person name="Davison J."/>
            <person name="Bewley C."/>
        </authorList>
    </citation>
    <scope>NUCLEOTIDE SEQUENCE</scope>
    <source>
        <strain evidence="3">NIES-1699</strain>
    </source>
</reference>
<dbReference type="Gene3D" id="1.20.58.2220">
    <property type="entry name" value="Formin, FH2 domain"/>
    <property type="match status" value="1"/>
</dbReference>
<dbReference type="SMART" id="SM00498">
    <property type="entry name" value="FH2"/>
    <property type="match status" value="1"/>
</dbReference>
<keyword evidence="4" id="KW-1185">Reference proteome</keyword>
<feature type="compositionally biased region" description="Basic and acidic residues" evidence="1">
    <location>
        <begin position="800"/>
        <end position="812"/>
    </location>
</feature>
<dbReference type="GO" id="GO:0071203">
    <property type="term" value="C:WASH complex"/>
    <property type="evidence" value="ECO:0007669"/>
    <property type="project" value="InterPro"/>
</dbReference>
<protein>
    <recommendedName>
        <fullName evidence="2">FH2 domain-containing protein</fullName>
    </recommendedName>
</protein>
<evidence type="ECO:0000259" key="2">
    <source>
        <dbReference type="PROSITE" id="PS51444"/>
    </source>
</evidence>
<feature type="domain" description="FH2" evidence="2">
    <location>
        <begin position="878"/>
        <end position="1310"/>
    </location>
</feature>
<dbReference type="InterPro" id="IPR042201">
    <property type="entry name" value="FH2_Formin_sf"/>
</dbReference>
<sequence>MEGDIDVYAHTARARRFLSRRSSGKWVRVRAVLKGAKLEFRALAGGDQYIKAIALGETTACSAQKCYGRANCIVVTGFNRSAATKRVFDCSTQDARNKWQAAFKNAIKNKAKSSARERAERQALARSDRAAQRLRQKTRTLESFLLWYEEFAQSMFYHEATINQRRWWAAMDAVARIVFREREETHGYTSLRLIRLQKKLADIDSKKIKEIKRKARRIIKDFVREATSSTQAMAKWGKVLARRAEEAEQEERLTTTSHDSVMNLGRGDTTTITTTMESSPKLPTLLRRERVLAKLTRTLETIRREERHAFVLCDAFRGLWVARCVRALLNAPGGLAAVLAMPQEGGSIRRLLAAALLCRIPLLTTLVLEKLAALALLPGREGRIIALNVLAQVEKNAKWGQALCSDYMMRASPEALRWSRSAPRNPPPFAAIATLLHDAPEHNCCPELRSAVITLFAALCRSEATRSGAQWMQARIFHACRAALNPTTAKTMASLHSWSAGDETTTLDALQRVQRRRSSMGSKRGRTFGEDNLELVVVDVAPSATRAGGANELHPCQPLLALLQPSGEVLEDAKRLFRIQLEHFLDGWDLRELDEADECDSLPIGSAERTEILCDRVRRSALLVGRYVDVDNALHAFGADLEHAALRPIRSVALRTIFDDDPNATSGFSLDLNATINSACKLHGADVAPGAGLLALFDALQRAGALVANPDHHHHHHHHHHHQGIPLKSPMMLSEHGISPTIAKTPPCASGAAIKDNPQLAKYFKMIRMHVPKLAVEAKMAQEGLDPSVLDLNPDEPAPEDEKLKPGEAARDGDDARYAEFAKMLKLHVPRGSLEHKMRAEGLDPKKLLLGEPAVDPAPGDEEAAETLEAAKSRPPPLGCNRVPRHRLRRVYWEVVSSAAETMWEEAEEFLSDEGLEELETIFGTTTERRDDKAAAKKKAEDSGRALVAEALGDKRAFALNLLYGSLRISNDECVAAVASLDPDGSVLVSKLARLGTLYNLVSRKEDLATIELQAVKAGILDESTKTLVPPGATLERLDPLSALVVALVDRARRPRAKVQALWLYATLKDRAADLKTSITNLESIAKAIREATSLRKLLRIVLSITNFVNHGSGRGDNVGVRVSALARLQTTRTTTSKTDAVSCNNLLQFVVRHSGVPGPELRREIPSALSRAVCSGATRATISAGIAQLRAERDDALAERGVLSREATTHAPAVDARRVAVAAAAAARMAHIVADVQEELAGLEAAFATMDAAVDDLLKYYGEPPTGEAISWLRTLDAFVAQYDAEYASQRDHLRRRERREALARKKIARDALLHLQGTSSPTKKQTDDDDDDHSDGRATPLFSCFDRHDDDDGGPDDDDDIRGDITGDIDRHVDDLAPTTLTEERNVICAQCRACTSSTTPGAYTTSKGFIADHPSWYCADCWYDFSYHNPDWKDDFGEETAPIIG</sequence>
<dbReference type="InterPro" id="IPR015425">
    <property type="entry name" value="FH2_Formin"/>
</dbReference>
<dbReference type="SUPFAM" id="SSF50729">
    <property type="entry name" value="PH domain-like"/>
    <property type="match status" value="1"/>
</dbReference>
<dbReference type="Pfam" id="PF10152">
    <property type="entry name" value="CCDC53"/>
    <property type="match status" value="2"/>
</dbReference>
<feature type="compositionally biased region" description="Acidic residues" evidence="1">
    <location>
        <begin position="1353"/>
        <end position="1363"/>
    </location>
</feature>
<accession>A0AAD7UDE3</accession>
<dbReference type="PROSITE" id="PS51444">
    <property type="entry name" value="FH2"/>
    <property type="match status" value="1"/>
</dbReference>
<dbReference type="Proteomes" id="UP001230188">
    <property type="component" value="Unassembled WGS sequence"/>
</dbReference>
<evidence type="ECO:0000313" key="4">
    <source>
        <dbReference type="Proteomes" id="UP001230188"/>
    </source>
</evidence>
<feature type="region of interest" description="Disordered" evidence="1">
    <location>
        <begin position="1316"/>
        <end position="1365"/>
    </location>
</feature>
<evidence type="ECO:0000313" key="3">
    <source>
        <dbReference type="EMBL" id="KAJ8602924.1"/>
    </source>
</evidence>